<sequence length="152" mass="16056">MRTLARALLAIVLAIALVTLAVPAAKWMRRSTRHRQLRQTARGQITMAWEDAVASLGLLRMSVSASATPSEVAAAAAANAPDAARKPLHTLAGIATEARYAPEDPDADTIARAASASATIRSTVTRHVSLGRRIRSALDPRPLFPGATVTSR</sequence>
<name>A0A6J7IZP8_9ZZZZ</name>
<dbReference type="AlphaFoldDB" id="A0A6J7IZP8"/>
<dbReference type="InterPro" id="IPR025403">
    <property type="entry name" value="TgpA-like_C"/>
</dbReference>
<evidence type="ECO:0000259" key="1">
    <source>
        <dbReference type="Pfam" id="PF13559"/>
    </source>
</evidence>
<feature type="domain" description="Protein-glutamine gamma-glutamyltransferase-like C-terminal" evidence="1">
    <location>
        <begin position="63"/>
        <end position="116"/>
    </location>
</feature>
<protein>
    <submittedName>
        <fullName evidence="2">Unannotated protein</fullName>
    </submittedName>
</protein>
<reference evidence="2" key="1">
    <citation type="submission" date="2020-05" db="EMBL/GenBank/DDBJ databases">
        <authorList>
            <person name="Chiriac C."/>
            <person name="Salcher M."/>
            <person name="Ghai R."/>
            <person name="Kavagutti S V."/>
        </authorList>
    </citation>
    <scope>NUCLEOTIDE SEQUENCE</scope>
</reference>
<gene>
    <name evidence="2" type="ORF">UFOPK3543_02971</name>
</gene>
<organism evidence="2">
    <name type="scientific">freshwater metagenome</name>
    <dbReference type="NCBI Taxonomy" id="449393"/>
    <lineage>
        <taxon>unclassified sequences</taxon>
        <taxon>metagenomes</taxon>
        <taxon>ecological metagenomes</taxon>
    </lineage>
</organism>
<dbReference type="EMBL" id="CAFBMH010000180">
    <property type="protein sequence ID" value="CAB4936339.1"/>
    <property type="molecule type" value="Genomic_DNA"/>
</dbReference>
<dbReference type="Pfam" id="PF13559">
    <property type="entry name" value="DUF4129"/>
    <property type="match status" value="1"/>
</dbReference>
<accession>A0A6J7IZP8</accession>
<proteinExistence type="predicted"/>
<evidence type="ECO:0000313" key="2">
    <source>
        <dbReference type="EMBL" id="CAB4936339.1"/>
    </source>
</evidence>